<keyword evidence="1" id="KW-0732">Signal</keyword>
<proteinExistence type="predicted"/>
<keyword evidence="3" id="KW-1185">Reference proteome</keyword>
<evidence type="ECO:0000256" key="1">
    <source>
        <dbReference type="SAM" id="SignalP"/>
    </source>
</evidence>
<gene>
    <name evidence="2" type="ORF">SAMN06297144_2636</name>
</gene>
<reference evidence="2 3" key="1">
    <citation type="submission" date="2017-07" db="EMBL/GenBank/DDBJ databases">
        <authorList>
            <person name="Sun Z.S."/>
            <person name="Albrecht U."/>
            <person name="Echele G."/>
            <person name="Lee C.C."/>
        </authorList>
    </citation>
    <scope>NUCLEOTIDE SEQUENCE [LARGE SCALE GENOMIC DNA]</scope>
    <source>
        <strain evidence="2 3">CGMCC 1.12672</strain>
    </source>
</reference>
<dbReference type="Proteomes" id="UP000219494">
    <property type="component" value="Unassembled WGS sequence"/>
</dbReference>
<feature type="signal peptide" evidence="1">
    <location>
        <begin position="1"/>
        <end position="16"/>
    </location>
</feature>
<evidence type="ECO:0008006" key="4">
    <source>
        <dbReference type="Google" id="ProtNLM"/>
    </source>
</evidence>
<dbReference type="EMBL" id="OBMI01000003">
    <property type="protein sequence ID" value="SOB87504.1"/>
    <property type="molecule type" value="Genomic_DNA"/>
</dbReference>
<dbReference type="OrthoDB" id="7561844at2"/>
<feature type="chain" id="PRO_5011995695" description="DUF4136 domain-containing protein" evidence="1">
    <location>
        <begin position="17"/>
        <end position="173"/>
    </location>
</feature>
<dbReference type="AlphaFoldDB" id="A0A285R0Z0"/>
<organism evidence="2 3">
    <name type="scientific">Sphingomonas guangdongensis</name>
    <dbReference type="NCBI Taxonomy" id="1141890"/>
    <lineage>
        <taxon>Bacteria</taxon>
        <taxon>Pseudomonadati</taxon>
        <taxon>Pseudomonadota</taxon>
        <taxon>Alphaproteobacteria</taxon>
        <taxon>Sphingomonadales</taxon>
        <taxon>Sphingomonadaceae</taxon>
        <taxon>Sphingomonas</taxon>
    </lineage>
</organism>
<evidence type="ECO:0000313" key="2">
    <source>
        <dbReference type="EMBL" id="SOB87504.1"/>
    </source>
</evidence>
<accession>A0A285R0Z0</accession>
<sequence>MRALAALLPLLLAAQAPVPGTVSVEPATGDVSGATAQIFAEAVQGALTDVQFLPIRPPGQGRYTARLRVSREARGQVASSEPRWDSSGGLGSWGAALSVRLPSRKPQMRMLYATRLDIAIVPRGGGQPVWTGKALTVQVEATRNDSPAALAAKLARGVMGRFPAQSDEVAAIP</sequence>
<protein>
    <recommendedName>
        <fullName evidence="4">DUF4136 domain-containing protein</fullName>
    </recommendedName>
</protein>
<dbReference type="RefSeq" id="WP_097064499.1">
    <property type="nucleotide sequence ID" value="NZ_OBMI01000003.1"/>
</dbReference>
<evidence type="ECO:0000313" key="3">
    <source>
        <dbReference type="Proteomes" id="UP000219494"/>
    </source>
</evidence>
<name>A0A285R0Z0_9SPHN</name>